<feature type="coiled-coil region" evidence="1">
    <location>
        <begin position="1555"/>
        <end position="1670"/>
    </location>
</feature>
<dbReference type="InterPro" id="IPR057659">
    <property type="entry name" value="CEP152_CC"/>
</dbReference>
<evidence type="ECO:0000313" key="5">
    <source>
        <dbReference type="Proteomes" id="UP001195483"/>
    </source>
</evidence>
<dbReference type="Proteomes" id="UP001195483">
    <property type="component" value="Unassembled WGS sequence"/>
</dbReference>
<proteinExistence type="predicted"/>
<feature type="region of interest" description="Disordered" evidence="2">
    <location>
        <begin position="2079"/>
        <end position="2114"/>
    </location>
</feature>
<feature type="coiled-coil region" evidence="1">
    <location>
        <begin position="1935"/>
        <end position="1970"/>
    </location>
</feature>
<keyword evidence="5" id="KW-1185">Reference proteome</keyword>
<protein>
    <recommendedName>
        <fullName evidence="3">CEP152 CEP63 binding coiled coil domain-containing protein</fullName>
    </recommendedName>
</protein>
<keyword evidence="1" id="KW-0175">Coiled coil</keyword>
<reference evidence="4" key="2">
    <citation type="journal article" date="2021" name="Genome Biol. Evol.">
        <title>Developing a high-quality reference genome for a parasitic bivalve with doubly uniparental inheritance (Bivalvia: Unionida).</title>
        <authorList>
            <person name="Smith C.H."/>
        </authorList>
    </citation>
    <scope>NUCLEOTIDE SEQUENCE</scope>
    <source>
        <strain evidence="4">CHS0354</strain>
        <tissue evidence="4">Mantle</tissue>
    </source>
</reference>
<dbReference type="InterPro" id="IPR051235">
    <property type="entry name" value="CEP152/SHC-Transforming"/>
</dbReference>
<comment type="caution">
    <text evidence="4">The sequence shown here is derived from an EMBL/GenBank/DDBJ whole genome shotgun (WGS) entry which is preliminary data.</text>
</comment>
<feature type="coiled-coil region" evidence="1">
    <location>
        <begin position="21"/>
        <end position="49"/>
    </location>
</feature>
<feature type="region of interest" description="Disordered" evidence="2">
    <location>
        <begin position="2149"/>
        <end position="2181"/>
    </location>
</feature>
<feature type="compositionally biased region" description="Low complexity" evidence="2">
    <location>
        <begin position="422"/>
        <end position="437"/>
    </location>
</feature>
<feature type="coiled-coil region" evidence="1">
    <location>
        <begin position="980"/>
        <end position="1135"/>
    </location>
</feature>
<gene>
    <name evidence="4" type="ORF">CHS0354_017060</name>
</gene>
<feature type="coiled-coil region" evidence="1">
    <location>
        <begin position="559"/>
        <end position="752"/>
    </location>
</feature>
<feature type="coiled-coil region" evidence="1">
    <location>
        <begin position="1229"/>
        <end position="1260"/>
    </location>
</feature>
<evidence type="ECO:0000256" key="2">
    <source>
        <dbReference type="SAM" id="MobiDB-lite"/>
    </source>
</evidence>
<feature type="compositionally biased region" description="Basic and acidic residues" evidence="2">
    <location>
        <begin position="465"/>
        <end position="483"/>
    </location>
</feature>
<accession>A0AAE0S6Q0</accession>
<dbReference type="PANTHER" id="PTHR10337:SF6">
    <property type="entry name" value="CENTROSOMAL PROTEIN OF 152 KDA"/>
    <property type="match status" value="1"/>
</dbReference>
<dbReference type="EMBL" id="JAEAOA010001047">
    <property type="protein sequence ID" value="KAK3586417.1"/>
    <property type="molecule type" value="Genomic_DNA"/>
</dbReference>
<feature type="region of interest" description="Disordered" evidence="2">
    <location>
        <begin position="421"/>
        <end position="442"/>
    </location>
</feature>
<evidence type="ECO:0000256" key="1">
    <source>
        <dbReference type="SAM" id="Coils"/>
    </source>
</evidence>
<reference evidence="4" key="3">
    <citation type="submission" date="2023-05" db="EMBL/GenBank/DDBJ databases">
        <authorList>
            <person name="Smith C.H."/>
        </authorList>
    </citation>
    <scope>NUCLEOTIDE SEQUENCE</scope>
    <source>
        <strain evidence="4">CHS0354</strain>
        <tissue evidence="4">Mantle</tissue>
    </source>
</reference>
<evidence type="ECO:0000259" key="3">
    <source>
        <dbReference type="Pfam" id="PF25770"/>
    </source>
</evidence>
<reference evidence="4" key="1">
    <citation type="journal article" date="2021" name="Genome Biol. Evol.">
        <title>A High-Quality Reference Genome for a Parasitic Bivalve with Doubly Uniparental Inheritance (Bivalvia: Unionida).</title>
        <authorList>
            <person name="Smith C.H."/>
        </authorList>
    </citation>
    <scope>NUCLEOTIDE SEQUENCE</scope>
    <source>
        <strain evidence="4">CHS0354</strain>
    </source>
</reference>
<feature type="domain" description="CEP152 CEP63 binding coiled coil" evidence="3">
    <location>
        <begin position="1996"/>
        <end position="2045"/>
    </location>
</feature>
<dbReference type="GO" id="GO:0005813">
    <property type="term" value="C:centrosome"/>
    <property type="evidence" value="ECO:0007669"/>
    <property type="project" value="TreeGrafter"/>
</dbReference>
<feature type="compositionally biased region" description="Basic and acidic residues" evidence="2">
    <location>
        <begin position="2096"/>
        <end position="2107"/>
    </location>
</feature>
<sequence length="2443" mass="285188">MSNLSLMNPGTSLNFDGQALQNAQEDEYRKEEEQQQNELRQLLTNAFDDLMDEDDILSVTSEEGGDSRNVSLSQAREDSILQPMPEIRESVSEQAAESDWIRSMFKGGASTPMLIGMQAPPLISPSFSNGKPMSRTLDFQRVSVPDFQQSLRQSQDYEFDIQSNPSVRASREQLDSDYGSNQDFETNTNIYHVTNHRGNTRHQYRDSGTIKEQHLNEERDGTLQRSVEQLDMDGKIEYNNQHMHHGNAERDDEERKLTYDGQFHTAEHSYPAVGHAHQHIMWHHHVPYAAEQPYDTGIHGNHGYSNQGKQEYYHYNSHQNQYMGHERRPQVNINGREETEGGNVEQQNIFDQQHHYHVHHGNMGVYKDTMQHPEVRGDNYAYHMGMYSSAAYAHHTDQGFYTNPSIAETQTVQSHTTSIGYNAPSQQEQAPQQSNSSVKKQQTDFAEGYKVKYKKGAREILGSDEPEKPAEKTKENNPPKDVEAEFFQQGDGSGDGQQVAQLQILYKARGRKIEELTRDLEDLKQGTAREIRILKHQLSVAKGEKEGLETSLKNSQGLLSESNSENAQYVGKLNAAEAQLEGLKKGKEELIKKLQTAETTIENLTHQLEELGNSETLTRARHEHESIISGLQQKYEKEIKILKEKCDKLNQERQEKDTEISTLKQKLAIAVKAAEEAQISRAETINRLTQSLEESQKRCRNLLESSASQEVSQLKIQLQQARASKSISEEMCQSLQDEIKDLKEQLSMFESASSLGVLSQGQTIHGGAAHDDSLLDLGIKKTLDFDSSYSSKGMTPKTMSMTSGSDDIVSNLKAELERCLASNRQKRQEVMEMRDELRAARKEVTELKSRCERAEKTVEEQKRRIQELEECMRPGDKVNVIENRLKKDIENLKREKQILLEDLEEMKKRLEEVAASEERLTEINQELNKQISDMVKEYDQDKRVSIERVQRACEQVSETSREQLRQELTLEFDVERSKIINRYENECSKLRQELEAAEEELMKVKEEYVKVCEEKDNIKTQLEEEMGKKLNKIRTELEETKVREVELVREEALKEDEVLKAKVRSELKKELEEEMKKMLDAKVAMSKVLWLEEHKSTKEQAIENAVKLAEAELRMKLEEEMEAKSEQRLNEAKLEWQAESSQLLEEEQKKWEKNKSEEFARMLTEEKLKWRMSELQQEVDKERKKWLQSTKKELDDQINSTLEQERKIMDAEFEEKLNNIRATLEAESKSELKLLITKEEEKLKQKMEKEMKVNIELEKKAVSEQLLKEFSSHFAKEKETLKRNFENELRSKLGAEEARWKEVFEKETKEREREKNQWKSKVEEDWQKKLELEKKKWKIDAEDSARKTLQLQRDNWRKEFEAEFRQRLEAEKQRWSAMAAVEFESKMESEKDKEFHQRLETEKQRWMETLEAEFISRNLHEKEKEFTQRLEDEKVKWMAASEAELDSRLCREKEKMKTWKQMEMENKIEELSEDLRRNFEKEKEQELKFVIERTESKLRIAYEAQLAQQKAACEDEIEQRIENEMKQVLQKAREEWNREHNMELSINTSSAEVSQSLLKEELESLKLQMEELESELQKKEEKWMVERQELILQKDGERKKALREVQDQHENEYRQFINEHQDTLTQALRSAREQHNKEKIELEQRFEAEIRILKQKETHLQQQLKDALNTSQDTSESLSAFEKERIVWFEEREKLYQDIAEREALLGKADQHLSKEIEKLKGEFQSAYQRRLETEMTTHRQKLEVEFSRNQSTEQRARLQLEKQLSEVNNELKKLKDQQYEDTEKYLKEIQELKSELNDKIEKIVSLESTKVELKKEQEFTEMLKHQLEDAKDKTKKSQREVEENQVKIHKLVQNLDVLQLELHRTKEENAAFVKKMENQESTLQEELAQQKQKYEETNAKLAKMDKVLHDIKTKYKVGLENLRKSFETENGVAMETMKNKMVELQKKHVEILDAQKRKHSKEKEELARQILMQNQRSVTTTPVQTEDEDLDEEMVQELRDQYLVTVNKIKGDVMKHITETNVRAAETVKQEMQRERTSTFQQIKDFYKDNIRKIFETEVIGSNIESKLAAVEEALESLASNPNSRSATPKSGEFLPDKSFERDNYTRDAGISPRSPKRVTLVLDDREKMGREVNQSVSERGRSMINIPEKDRSRSVSTGRTREKTKDRFDDRSKFSDSRFNEGKKSSRVIISTKDIHAGKYAQLAGKENESADVPKSATIGFRATSVTSHVESKNVSSPVYRPVSVPDLSCDENDTRLKEKFPWMSSADPQLSDRYKYTSLKESLKEPTGTNLKRSNSKSETDLHILEEFALSQYDLTASETSKDSPFPVRNRLHDAGESPMTTPRKFRPKSCLDFTRDGQDMTSTESTDHTSHHLSPSRQFSTPTFSKQNLPLIQFGKLRTLNTITNKSGIDSDKTGKLGLSEKARTYKPLSLSTRIQMDL</sequence>
<dbReference type="GO" id="GO:0007099">
    <property type="term" value="P:centriole replication"/>
    <property type="evidence" value="ECO:0007669"/>
    <property type="project" value="TreeGrafter"/>
</dbReference>
<dbReference type="Pfam" id="PF25770">
    <property type="entry name" value="CC_CEP63-bind_CEP152"/>
    <property type="match status" value="1"/>
</dbReference>
<feature type="coiled-coil region" evidence="1">
    <location>
        <begin position="1758"/>
        <end position="1908"/>
    </location>
</feature>
<feature type="region of interest" description="Disordered" evidence="2">
    <location>
        <begin position="164"/>
        <end position="184"/>
    </location>
</feature>
<evidence type="ECO:0000313" key="4">
    <source>
        <dbReference type="EMBL" id="KAK3586417.1"/>
    </source>
</evidence>
<feature type="region of interest" description="Disordered" evidence="2">
    <location>
        <begin position="458"/>
        <end position="495"/>
    </location>
</feature>
<name>A0AAE0S6Q0_9BIVA</name>
<feature type="coiled-coil region" evidence="1">
    <location>
        <begin position="809"/>
        <end position="944"/>
    </location>
</feature>
<organism evidence="4 5">
    <name type="scientific">Potamilus streckersoni</name>
    <dbReference type="NCBI Taxonomy" id="2493646"/>
    <lineage>
        <taxon>Eukaryota</taxon>
        <taxon>Metazoa</taxon>
        <taxon>Spiralia</taxon>
        <taxon>Lophotrochozoa</taxon>
        <taxon>Mollusca</taxon>
        <taxon>Bivalvia</taxon>
        <taxon>Autobranchia</taxon>
        <taxon>Heteroconchia</taxon>
        <taxon>Palaeoheterodonta</taxon>
        <taxon>Unionida</taxon>
        <taxon>Unionoidea</taxon>
        <taxon>Unionidae</taxon>
        <taxon>Ambleminae</taxon>
        <taxon>Lampsilini</taxon>
        <taxon>Potamilus</taxon>
    </lineage>
</organism>
<feature type="region of interest" description="Disordered" evidence="2">
    <location>
        <begin position="2322"/>
        <end position="2386"/>
    </location>
</feature>
<dbReference type="PANTHER" id="PTHR10337">
    <property type="entry name" value="SHC TRANSFORMING PROTEIN"/>
    <property type="match status" value="1"/>
</dbReference>